<protein>
    <submittedName>
        <fullName evidence="2">Uncharacterized protein</fullName>
    </submittedName>
</protein>
<dbReference type="Proteomes" id="UP001597512">
    <property type="component" value="Unassembled WGS sequence"/>
</dbReference>
<sequence length="232" mass="27020">MEKLIDLLIAKPEIVVSVLSGFLLPIILVWLNSHYSLQTKIREKELDNKNSDDEKIKIQEKSVYASLSKILFDVQQLHVSLSGSCIDKSCIEDSVSKFDQSVIKYHEEISNNMLYMPSKIIDDIYRFYGKLSDLKISLKGFNDTQNYEMAHVSVYVHSGQLAEILIDIQDRLLQKRSNLKIEFDRTQQEMMKYCCGSKPPKQVFDKYMTLLRQIKPETTPQEIEMIESRWKA</sequence>
<keyword evidence="3" id="KW-1185">Reference proteome</keyword>
<comment type="caution">
    <text evidence="2">The sequence shown here is derived from an EMBL/GenBank/DDBJ whole genome shotgun (WGS) entry which is preliminary data.</text>
</comment>
<reference evidence="3" key="1">
    <citation type="journal article" date="2019" name="Int. J. Syst. Evol. Microbiol.">
        <title>The Global Catalogue of Microorganisms (GCM) 10K type strain sequencing project: providing services to taxonomists for standard genome sequencing and annotation.</title>
        <authorList>
            <consortium name="The Broad Institute Genomics Platform"/>
            <consortium name="The Broad Institute Genome Sequencing Center for Infectious Disease"/>
            <person name="Wu L."/>
            <person name="Ma J."/>
        </authorList>
    </citation>
    <scope>NUCLEOTIDE SEQUENCE [LARGE SCALE GENOMIC DNA]</scope>
    <source>
        <strain evidence="3">KCTC 52490</strain>
    </source>
</reference>
<dbReference type="EMBL" id="JBHUOM010000023">
    <property type="protein sequence ID" value="MFD2937094.1"/>
    <property type="molecule type" value="Genomic_DNA"/>
</dbReference>
<evidence type="ECO:0000313" key="3">
    <source>
        <dbReference type="Proteomes" id="UP001597512"/>
    </source>
</evidence>
<keyword evidence="1" id="KW-0472">Membrane</keyword>
<keyword evidence="1" id="KW-0812">Transmembrane</keyword>
<feature type="transmembrane region" description="Helical" evidence="1">
    <location>
        <begin position="14"/>
        <end position="32"/>
    </location>
</feature>
<proteinExistence type="predicted"/>
<dbReference type="RefSeq" id="WP_381506547.1">
    <property type="nucleotide sequence ID" value="NZ_JBHUOM010000023.1"/>
</dbReference>
<keyword evidence="1" id="KW-1133">Transmembrane helix</keyword>
<name>A0ABW6AR53_9BACT</name>
<gene>
    <name evidence="2" type="ORF">ACFS25_25155</name>
</gene>
<accession>A0ABW6AR53</accession>
<organism evidence="2 3">
    <name type="scientific">Spirosoma flavum</name>
    <dbReference type="NCBI Taxonomy" id="2048557"/>
    <lineage>
        <taxon>Bacteria</taxon>
        <taxon>Pseudomonadati</taxon>
        <taxon>Bacteroidota</taxon>
        <taxon>Cytophagia</taxon>
        <taxon>Cytophagales</taxon>
        <taxon>Cytophagaceae</taxon>
        <taxon>Spirosoma</taxon>
    </lineage>
</organism>
<evidence type="ECO:0000313" key="2">
    <source>
        <dbReference type="EMBL" id="MFD2937094.1"/>
    </source>
</evidence>
<evidence type="ECO:0000256" key="1">
    <source>
        <dbReference type="SAM" id="Phobius"/>
    </source>
</evidence>